<evidence type="ECO:0000313" key="3">
    <source>
        <dbReference type="EMBL" id="CAD7642221.1"/>
    </source>
</evidence>
<feature type="region of interest" description="Disordered" evidence="1">
    <location>
        <begin position="101"/>
        <end position="126"/>
    </location>
</feature>
<gene>
    <name evidence="3" type="ORF">OSB1V03_LOCUS19045</name>
</gene>
<evidence type="ECO:0000259" key="2">
    <source>
        <dbReference type="Pfam" id="PF16002"/>
    </source>
</evidence>
<sequence>VTTPVEENKKRRNRKKRNNDKPTVNISSTVVTNNGNTKNNNNNNNTTLVSISNNSTNNNSNNNNNHNLNNNNNNHMNGTTTAITLVSRESAAAAIRMRSFSMSSTGSGGSSDGTSPPMSSAGESSASPNFRKLFFSDASKRERHSSGSIFSRRADYSSFNTLPRHKINSYHIKMEDDGNHGNDETRCFILSTLSANKMDRTACVICSGTMIIFDRYPLIDGTFFLSPRQHNKAAVPVHIEGRVLFMNAVCMGCLEGWNRTLHCKSCRVRWNGSHLILGINLIAAGTGPSTASHVASDGTDLI</sequence>
<dbReference type="EMBL" id="CAJPIZ010026768">
    <property type="protein sequence ID" value="CAG2119096.1"/>
    <property type="molecule type" value="Genomic_DNA"/>
</dbReference>
<dbReference type="OrthoDB" id="10012848at2759"/>
<organism evidence="3">
    <name type="scientific">Medioppia subpectinata</name>
    <dbReference type="NCBI Taxonomy" id="1979941"/>
    <lineage>
        <taxon>Eukaryota</taxon>
        <taxon>Metazoa</taxon>
        <taxon>Ecdysozoa</taxon>
        <taxon>Arthropoda</taxon>
        <taxon>Chelicerata</taxon>
        <taxon>Arachnida</taxon>
        <taxon>Acari</taxon>
        <taxon>Acariformes</taxon>
        <taxon>Sarcoptiformes</taxon>
        <taxon>Oribatida</taxon>
        <taxon>Brachypylina</taxon>
        <taxon>Oppioidea</taxon>
        <taxon>Oppiidae</taxon>
        <taxon>Medioppia</taxon>
    </lineage>
</organism>
<feature type="region of interest" description="Disordered" evidence="1">
    <location>
        <begin position="1"/>
        <end position="78"/>
    </location>
</feature>
<dbReference type="AlphaFoldDB" id="A0A7R9LII0"/>
<feature type="non-terminal residue" evidence="3">
    <location>
        <position position="1"/>
    </location>
</feature>
<evidence type="ECO:0000256" key="1">
    <source>
        <dbReference type="SAM" id="MobiDB-lite"/>
    </source>
</evidence>
<dbReference type="InterPro" id="IPR026066">
    <property type="entry name" value="Headcase"/>
</dbReference>
<proteinExistence type="predicted"/>
<dbReference type="Proteomes" id="UP000759131">
    <property type="component" value="Unassembled WGS sequence"/>
</dbReference>
<dbReference type="Pfam" id="PF16002">
    <property type="entry name" value="Headcase"/>
    <property type="match status" value="1"/>
</dbReference>
<keyword evidence="4" id="KW-1185">Reference proteome</keyword>
<reference evidence="3" key="1">
    <citation type="submission" date="2020-11" db="EMBL/GenBank/DDBJ databases">
        <authorList>
            <person name="Tran Van P."/>
        </authorList>
    </citation>
    <scope>NUCLEOTIDE SEQUENCE</scope>
</reference>
<evidence type="ECO:0000313" key="4">
    <source>
        <dbReference type="Proteomes" id="UP000759131"/>
    </source>
</evidence>
<dbReference type="EMBL" id="OC881343">
    <property type="protein sequence ID" value="CAD7642221.1"/>
    <property type="molecule type" value="Genomic_DNA"/>
</dbReference>
<protein>
    <recommendedName>
        <fullName evidence="2">Headcase middle domain-containing protein</fullName>
    </recommendedName>
</protein>
<feature type="domain" description="Headcase middle" evidence="2">
    <location>
        <begin position="141"/>
        <end position="278"/>
    </location>
</feature>
<dbReference type="PANTHER" id="PTHR13425">
    <property type="entry name" value="HEADCASE PROTEIN"/>
    <property type="match status" value="1"/>
</dbReference>
<dbReference type="InterPro" id="IPR031947">
    <property type="entry name" value="Headcase_mid"/>
</dbReference>
<feature type="compositionally biased region" description="Low complexity" evidence="1">
    <location>
        <begin position="23"/>
        <end position="78"/>
    </location>
</feature>
<accession>A0A7R9LII0</accession>
<name>A0A7R9LII0_9ACAR</name>
<dbReference type="PANTHER" id="PTHR13425:SF3">
    <property type="entry name" value="HEADCASE PROTEIN HOMOLOG"/>
    <property type="match status" value="1"/>
</dbReference>